<keyword evidence="2" id="KW-0963">Cytoplasm</keyword>
<dbReference type="PRINTS" id="PR00301">
    <property type="entry name" value="HEATSHOCK70"/>
</dbReference>
<dbReference type="Pfam" id="PF06723">
    <property type="entry name" value="MreB_Mbl"/>
    <property type="match status" value="1"/>
</dbReference>
<dbReference type="EMBL" id="MFKF01000157">
    <property type="protein sequence ID" value="OGG52110.1"/>
    <property type="molecule type" value="Genomic_DNA"/>
</dbReference>
<evidence type="ECO:0000256" key="3">
    <source>
        <dbReference type="ARBA" id="ARBA00022741"/>
    </source>
</evidence>
<proteinExistence type="predicted"/>
<dbReference type="Proteomes" id="UP000178606">
    <property type="component" value="Unassembled WGS sequence"/>
</dbReference>
<comment type="caution">
    <text evidence="5">The sequence shown here is derived from an EMBL/GenBank/DDBJ whole genome shotgun (WGS) entry which is preliminary data.</text>
</comment>
<dbReference type="NCBIfam" id="NF040964">
    <property type="entry name" value="MamK"/>
    <property type="match status" value="1"/>
</dbReference>
<dbReference type="PANTHER" id="PTHR42749:SF1">
    <property type="entry name" value="CELL SHAPE-DETERMINING PROTEIN MREB"/>
    <property type="match status" value="1"/>
</dbReference>
<name>A0A1F6CSQ0_HANXR</name>
<dbReference type="InterPro" id="IPR004000">
    <property type="entry name" value="Actin"/>
</dbReference>
<dbReference type="PANTHER" id="PTHR42749">
    <property type="entry name" value="CELL SHAPE-DETERMINING PROTEIN MREB"/>
    <property type="match status" value="1"/>
</dbReference>
<evidence type="ECO:0000256" key="1">
    <source>
        <dbReference type="ARBA" id="ARBA00004496"/>
    </source>
</evidence>
<keyword evidence="3" id="KW-0547">Nucleotide-binding</keyword>
<dbReference type="InterPro" id="IPR056546">
    <property type="entry name" value="MreB_MamK-like"/>
</dbReference>
<evidence type="ECO:0000256" key="4">
    <source>
        <dbReference type="ARBA" id="ARBA00022840"/>
    </source>
</evidence>
<dbReference type="CDD" id="cd24009">
    <property type="entry name" value="ASKHA_NBD_MamK"/>
    <property type="match status" value="1"/>
</dbReference>
<evidence type="ECO:0000256" key="2">
    <source>
        <dbReference type="ARBA" id="ARBA00022490"/>
    </source>
</evidence>
<evidence type="ECO:0000313" key="5">
    <source>
        <dbReference type="EMBL" id="OGG52110.1"/>
    </source>
</evidence>
<dbReference type="GO" id="GO:0005524">
    <property type="term" value="F:ATP binding"/>
    <property type="evidence" value="ECO:0007669"/>
    <property type="project" value="UniProtKB-KW"/>
</dbReference>
<organism evidence="5 6">
    <name type="scientific">Handelsmanbacteria sp. (strain RIFCSPLOWO2_12_FULL_64_10)</name>
    <dbReference type="NCBI Taxonomy" id="1817868"/>
    <lineage>
        <taxon>Bacteria</taxon>
        <taxon>Candidatus Handelsmaniibacteriota</taxon>
    </lineage>
</organism>
<dbReference type="InterPro" id="IPR043129">
    <property type="entry name" value="ATPase_NBD"/>
</dbReference>
<dbReference type="Gene3D" id="3.30.420.40">
    <property type="match status" value="2"/>
</dbReference>
<dbReference type="GO" id="GO:0005737">
    <property type="term" value="C:cytoplasm"/>
    <property type="evidence" value="ECO:0007669"/>
    <property type="project" value="UniProtKB-SubCell"/>
</dbReference>
<keyword evidence="4" id="KW-0067">ATP-binding</keyword>
<reference evidence="5 6" key="1">
    <citation type="journal article" date="2016" name="Nat. Commun.">
        <title>Thousands of microbial genomes shed light on interconnected biogeochemical processes in an aquifer system.</title>
        <authorList>
            <person name="Anantharaman K."/>
            <person name="Brown C.T."/>
            <person name="Hug L.A."/>
            <person name="Sharon I."/>
            <person name="Castelle C.J."/>
            <person name="Probst A.J."/>
            <person name="Thomas B.C."/>
            <person name="Singh A."/>
            <person name="Wilkins M.J."/>
            <person name="Karaoz U."/>
            <person name="Brodie E.L."/>
            <person name="Williams K.H."/>
            <person name="Hubbard S.S."/>
            <person name="Banfield J.F."/>
        </authorList>
    </citation>
    <scope>NUCLEOTIDE SEQUENCE [LARGE SCALE GENOMIC DNA]</scope>
    <source>
        <strain evidence="6">RIFCSPLOWO2_12_FULL_64_10</strain>
    </source>
</reference>
<dbReference type="SUPFAM" id="SSF53067">
    <property type="entry name" value="Actin-like ATPase domain"/>
    <property type="match status" value="2"/>
</dbReference>
<evidence type="ECO:0000313" key="6">
    <source>
        <dbReference type="Proteomes" id="UP000178606"/>
    </source>
</evidence>
<dbReference type="SMART" id="SM00268">
    <property type="entry name" value="ACTIN"/>
    <property type="match status" value="1"/>
</dbReference>
<sequence length="358" mass="39112">MAEETGVGAPYTQSSSKGNVVYLGIDLGTANSSIATSTSIKRTVPSVVGWPKDLISYKFIQKPIVFGEECIRNRMALDLIYPLEKGVLKYRSGNGRGEANEREAIAGDEMIRHVIALAEVKENQTVRAIIGAPALASLTDKQAIIDSVQGLVDAVMVVSEPFLVAYGLGLYNNALVVDIGAGTLDLCRMHGTIPDDIDQRTLYKAGNYIDEKFHTLLQDKVKDSPISRYLARNLKERYAFVSPITEGISVEFQVAGKPVLYNIAEEIKEACESILPDTLASIRELITTFEPEFQDELRNNIILAGGGSQIKGLPEIIENDLAEFGSSRVRVVDDPIYSGALGALKLSQDMPESEWENL</sequence>
<accession>A0A1F6CSQ0</accession>
<gene>
    <name evidence="5" type="ORF">A3F84_19865</name>
</gene>
<protein>
    <submittedName>
        <fullName evidence="5">Uncharacterized protein</fullName>
    </submittedName>
</protein>
<dbReference type="AlphaFoldDB" id="A0A1F6CSQ0"/>
<comment type="subcellular location">
    <subcellularLocation>
        <location evidence="1">Cytoplasm</location>
    </subcellularLocation>
</comment>